<protein>
    <recommendedName>
        <fullName evidence="6">Protein tyrosine phosphatase</fullName>
    </recommendedName>
</protein>
<dbReference type="Proteomes" id="UP000281474">
    <property type="component" value="Unassembled WGS sequence"/>
</dbReference>
<evidence type="ECO:0008006" key="6">
    <source>
        <dbReference type="Google" id="ProtNLM"/>
    </source>
</evidence>
<evidence type="ECO:0000313" key="5">
    <source>
        <dbReference type="Proteomes" id="UP000281474"/>
    </source>
</evidence>
<feature type="domain" description="Tyrosine specific protein phosphatases" evidence="3">
    <location>
        <begin position="259"/>
        <end position="330"/>
    </location>
</feature>
<dbReference type="AlphaFoldDB" id="A0A3L8PR73"/>
<dbReference type="InterPro" id="IPR050348">
    <property type="entry name" value="Protein-Tyr_Phosphatase"/>
</dbReference>
<gene>
    <name evidence="4" type="ORF">D5018_21135</name>
</gene>
<sequence length="359" mass="40974">MEMQPETLSHQQLQPSYRLSGQSLAHPEQSPEVYLSSSLPSAQLSQSFVASPAQPSEQHSRFSTFLSTPAAQGYPKAVHLGYCFIPPPMSESDVEPKQREDTNTTQHCRARVRLIRPAYPLFTDILIAEHTSVPIKTFRSSAAEKGLISANYVNVPNFGRIIASEHPSTTKEPFELFWKMVMQTNTQIIWDLSGTPDTKIPYYPDGNGQKILMGSITVTKIETGVYFHNYEIEDSRRSRHYVNRYCLNDWADGQSYPLDKFNVLLDNINNCLPECPHMLIHCMGGIGRTGVVLVALSLLEYRDKLIELPQTIEKLVDSKITLIRFERSPRIVERLSQRQMLIDLIEEWQEKVRIRSSYV</sequence>
<dbReference type="PROSITE" id="PS00383">
    <property type="entry name" value="TYR_PHOSPHATASE_1"/>
    <property type="match status" value="1"/>
</dbReference>
<dbReference type="PANTHER" id="PTHR19134">
    <property type="entry name" value="RECEPTOR-TYPE TYROSINE-PROTEIN PHOSPHATASE"/>
    <property type="match status" value="1"/>
</dbReference>
<comment type="caution">
    <text evidence="4">The sequence shown here is derived from an EMBL/GenBank/DDBJ whole genome shotgun (WGS) entry which is preliminary data.</text>
</comment>
<feature type="domain" description="Tyrosine-protein phosphatase" evidence="2">
    <location>
        <begin position="109"/>
        <end position="348"/>
    </location>
</feature>
<dbReference type="PANTHER" id="PTHR19134:SF449">
    <property type="entry name" value="TYROSINE-PROTEIN PHOSPHATASE 1"/>
    <property type="match status" value="1"/>
</dbReference>
<feature type="compositionally biased region" description="Polar residues" evidence="1">
    <location>
        <begin position="1"/>
        <end position="23"/>
    </location>
</feature>
<accession>A0A3L8PR73</accession>
<reference evidence="4 5" key="1">
    <citation type="submission" date="2018-09" db="EMBL/GenBank/DDBJ databases">
        <title>Phylogeny of the Shewanellaceae, and recommendation for two new genera, Pseudoshewanella and Parashewanella.</title>
        <authorList>
            <person name="Wang G."/>
        </authorList>
    </citation>
    <scope>NUCLEOTIDE SEQUENCE [LARGE SCALE GENOMIC DNA]</scope>
    <source>
        <strain evidence="4 5">C51</strain>
    </source>
</reference>
<dbReference type="InterPro" id="IPR000387">
    <property type="entry name" value="Tyr_Pase_dom"/>
</dbReference>
<feature type="region of interest" description="Disordered" evidence="1">
    <location>
        <begin position="1"/>
        <end position="36"/>
    </location>
</feature>
<dbReference type="Pfam" id="PF00102">
    <property type="entry name" value="Y_phosphatase"/>
    <property type="match status" value="1"/>
</dbReference>
<proteinExistence type="predicted"/>
<dbReference type="SMART" id="SM00194">
    <property type="entry name" value="PTPc"/>
    <property type="match status" value="1"/>
</dbReference>
<dbReference type="SMART" id="SM00404">
    <property type="entry name" value="PTPc_motif"/>
    <property type="match status" value="1"/>
</dbReference>
<dbReference type="InterPro" id="IPR016130">
    <property type="entry name" value="Tyr_Pase_AS"/>
</dbReference>
<dbReference type="InterPro" id="IPR003595">
    <property type="entry name" value="Tyr_Pase_cat"/>
</dbReference>
<evidence type="ECO:0000313" key="4">
    <source>
        <dbReference type="EMBL" id="RLV57704.1"/>
    </source>
</evidence>
<name>A0A3L8PR73_9GAMM</name>
<dbReference type="EMBL" id="QZEI01000170">
    <property type="protein sequence ID" value="RLV57704.1"/>
    <property type="molecule type" value="Genomic_DNA"/>
</dbReference>
<dbReference type="Gene3D" id="3.90.190.10">
    <property type="entry name" value="Protein tyrosine phosphatase superfamily"/>
    <property type="match status" value="1"/>
</dbReference>
<dbReference type="GO" id="GO:0004725">
    <property type="term" value="F:protein tyrosine phosphatase activity"/>
    <property type="evidence" value="ECO:0007669"/>
    <property type="project" value="InterPro"/>
</dbReference>
<evidence type="ECO:0000256" key="1">
    <source>
        <dbReference type="SAM" id="MobiDB-lite"/>
    </source>
</evidence>
<evidence type="ECO:0000259" key="2">
    <source>
        <dbReference type="PROSITE" id="PS50055"/>
    </source>
</evidence>
<dbReference type="InterPro" id="IPR029021">
    <property type="entry name" value="Prot-tyrosine_phosphatase-like"/>
</dbReference>
<dbReference type="SUPFAM" id="SSF52799">
    <property type="entry name" value="(Phosphotyrosine protein) phosphatases II"/>
    <property type="match status" value="1"/>
</dbReference>
<dbReference type="InterPro" id="IPR000242">
    <property type="entry name" value="PTP_cat"/>
</dbReference>
<dbReference type="PROSITE" id="PS50056">
    <property type="entry name" value="TYR_PHOSPHATASE_2"/>
    <property type="match status" value="1"/>
</dbReference>
<evidence type="ECO:0000259" key="3">
    <source>
        <dbReference type="PROSITE" id="PS50056"/>
    </source>
</evidence>
<dbReference type="OrthoDB" id="6199310at2"/>
<keyword evidence="5" id="KW-1185">Reference proteome</keyword>
<organism evidence="4 5">
    <name type="scientific">Parashewanella curva</name>
    <dbReference type="NCBI Taxonomy" id="2338552"/>
    <lineage>
        <taxon>Bacteria</taxon>
        <taxon>Pseudomonadati</taxon>
        <taxon>Pseudomonadota</taxon>
        <taxon>Gammaproteobacteria</taxon>
        <taxon>Alteromonadales</taxon>
        <taxon>Shewanellaceae</taxon>
        <taxon>Parashewanella</taxon>
    </lineage>
</organism>
<dbReference type="PROSITE" id="PS50055">
    <property type="entry name" value="TYR_PHOSPHATASE_PTP"/>
    <property type="match status" value="1"/>
</dbReference>